<dbReference type="GO" id="GO:0005886">
    <property type="term" value="C:plasma membrane"/>
    <property type="evidence" value="ECO:0007669"/>
    <property type="project" value="UniProtKB-SubCell"/>
</dbReference>
<organism evidence="15 16">
    <name type="scientific">Eumeta variegata</name>
    <name type="common">Bagworm moth</name>
    <name type="synonym">Eumeta japonica</name>
    <dbReference type="NCBI Taxonomy" id="151549"/>
    <lineage>
        <taxon>Eukaryota</taxon>
        <taxon>Metazoa</taxon>
        <taxon>Ecdysozoa</taxon>
        <taxon>Arthropoda</taxon>
        <taxon>Hexapoda</taxon>
        <taxon>Insecta</taxon>
        <taxon>Pterygota</taxon>
        <taxon>Neoptera</taxon>
        <taxon>Endopterygota</taxon>
        <taxon>Lepidoptera</taxon>
        <taxon>Glossata</taxon>
        <taxon>Ditrysia</taxon>
        <taxon>Tineoidea</taxon>
        <taxon>Psychidae</taxon>
        <taxon>Oiketicinae</taxon>
        <taxon>Eumeta</taxon>
    </lineage>
</organism>
<feature type="transmembrane region" description="Helical" evidence="13">
    <location>
        <begin position="229"/>
        <end position="250"/>
    </location>
</feature>
<evidence type="ECO:0000256" key="11">
    <source>
        <dbReference type="RuleBase" id="RU000688"/>
    </source>
</evidence>
<dbReference type="STRING" id="151549.A0A4C1TSJ9"/>
<comment type="subcellular location">
    <subcellularLocation>
        <location evidence="1">Cell membrane</location>
        <topology evidence="1">Multi-pass membrane protein</topology>
    </subcellularLocation>
</comment>
<reference evidence="15 16" key="1">
    <citation type="journal article" date="2019" name="Commun. Biol.">
        <title>The bagworm genome reveals a unique fibroin gene that provides high tensile strength.</title>
        <authorList>
            <person name="Kono N."/>
            <person name="Nakamura H."/>
            <person name="Ohtoshi R."/>
            <person name="Tomita M."/>
            <person name="Numata K."/>
            <person name="Arakawa K."/>
        </authorList>
    </citation>
    <scope>NUCLEOTIDE SEQUENCE [LARGE SCALE GENOMIC DNA]</scope>
</reference>
<dbReference type="SMART" id="SM01381">
    <property type="entry name" value="7TM_GPCR_Srsx"/>
    <property type="match status" value="1"/>
</dbReference>
<dbReference type="InterPro" id="IPR000276">
    <property type="entry name" value="GPCR_Rhodpsn"/>
</dbReference>
<keyword evidence="9 11" id="KW-0675">Receptor</keyword>
<evidence type="ECO:0000256" key="5">
    <source>
        <dbReference type="ARBA" id="ARBA00022989"/>
    </source>
</evidence>
<evidence type="ECO:0000259" key="14">
    <source>
        <dbReference type="PROSITE" id="PS50262"/>
    </source>
</evidence>
<keyword evidence="5 13" id="KW-1133">Transmembrane helix</keyword>
<proteinExistence type="inferred from homology"/>
<evidence type="ECO:0000256" key="9">
    <source>
        <dbReference type="ARBA" id="ARBA00023170"/>
    </source>
</evidence>
<keyword evidence="16" id="KW-1185">Reference proteome</keyword>
<sequence length="599" mass="68031">MTALAERASVAGLRKCQRKFQKIGWVRSELSHRMNPARDGQTAANKWNNTEQNITELFIGNQNVGNRSYEFYEITEERDAVTEDLCQNLNGSVNLTEYKKTCLQDDYDTVEISVVIILFMLIVVTVIGNTLIISAVVTTKRLRTVTNCFVTSLAAADVLVGIFVMPPAIAVHISEKQAVTAAHGHPQPQKSQQCVSTLVGRNEISEGEGSCMVEREGGKWELGWILCDIWISLDILLCTASILSLCAISVDRYLSVTRPLTYSRRRRSKKLALTMILFVWIAAGAITCPPMLGWYEPDHNQGGVCRYNQNAGYVVFSAMGPFFLPMAVMVYVYARISCVVARRHQQLSTTSTKCHKGCGRALHFSHMSATCARKNDSQLYRNDRRGSRPLIDPHHQGTILYATHMHITKPKTSCVRTESDSNSDKISLRQSASKQTSKNSTQQSECSTHTEQKCPCCFREKKTRGKAKSNERESKFYNQNNEVTFKSNFKYKNTGRHRTHSVREHENNRVSSLRRETKTAQTLSLVVGGFVACWLPFFVYYILTPFIPSSYVNPVLMYVLTWLGWFNSAINPFIYAFYSPDFRLAFWRLTIRKCKRNKR</sequence>
<dbReference type="PROSITE" id="PS00237">
    <property type="entry name" value="G_PROTEIN_RECEP_F1_1"/>
    <property type="match status" value="1"/>
</dbReference>
<dbReference type="PROSITE" id="PS50262">
    <property type="entry name" value="G_PROTEIN_RECEP_F1_2"/>
    <property type="match status" value="1"/>
</dbReference>
<protein>
    <submittedName>
        <fullName evidence="15">Octopamine receptor</fullName>
    </submittedName>
</protein>
<dbReference type="Gene3D" id="1.20.1070.10">
    <property type="entry name" value="Rhodopsin 7-helix transmembrane proteins"/>
    <property type="match status" value="2"/>
</dbReference>
<dbReference type="PRINTS" id="PR00237">
    <property type="entry name" value="GPCRRHODOPSN"/>
</dbReference>
<accession>A0A4C1TSJ9</accession>
<evidence type="ECO:0000256" key="3">
    <source>
        <dbReference type="ARBA" id="ARBA00022475"/>
    </source>
</evidence>
<feature type="transmembrane region" description="Helical" evidence="13">
    <location>
        <begin position="523"/>
        <end position="543"/>
    </location>
</feature>
<keyword evidence="4 11" id="KW-0812">Transmembrane</keyword>
<comment type="caution">
    <text evidence="15">The sequence shown here is derived from an EMBL/GenBank/DDBJ whole genome shotgun (WGS) entry which is preliminary data.</text>
</comment>
<dbReference type="AlphaFoldDB" id="A0A4C1TSJ9"/>
<dbReference type="GO" id="GO:0071880">
    <property type="term" value="P:adenylate cyclase-activating adrenergic receptor signaling pathway"/>
    <property type="evidence" value="ECO:0007669"/>
    <property type="project" value="TreeGrafter"/>
</dbReference>
<feature type="compositionally biased region" description="Low complexity" evidence="12">
    <location>
        <begin position="430"/>
        <end position="444"/>
    </location>
</feature>
<evidence type="ECO:0000256" key="1">
    <source>
        <dbReference type="ARBA" id="ARBA00004651"/>
    </source>
</evidence>
<feature type="domain" description="G-protein coupled receptors family 1 profile" evidence="14">
    <location>
        <begin position="128"/>
        <end position="575"/>
    </location>
</feature>
<dbReference type="GO" id="GO:0004993">
    <property type="term" value="F:G protein-coupled serotonin receptor activity"/>
    <property type="evidence" value="ECO:0007669"/>
    <property type="project" value="UniProtKB-ARBA"/>
</dbReference>
<evidence type="ECO:0000256" key="8">
    <source>
        <dbReference type="ARBA" id="ARBA00023157"/>
    </source>
</evidence>
<keyword evidence="6 11" id="KW-0297">G-protein coupled receptor</keyword>
<dbReference type="SUPFAM" id="SSF81321">
    <property type="entry name" value="Family A G protein-coupled receptor-like"/>
    <property type="match status" value="1"/>
</dbReference>
<dbReference type="Proteomes" id="UP000299102">
    <property type="component" value="Unassembled WGS sequence"/>
</dbReference>
<keyword evidence="8" id="KW-1015">Disulfide bond</keyword>
<evidence type="ECO:0000313" key="15">
    <source>
        <dbReference type="EMBL" id="GBP16983.1"/>
    </source>
</evidence>
<dbReference type="CDD" id="cd15061">
    <property type="entry name" value="7tmA_tyramine_R-like"/>
    <property type="match status" value="1"/>
</dbReference>
<keyword evidence="7 13" id="KW-0472">Membrane</keyword>
<name>A0A4C1TSJ9_EUMVA</name>
<evidence type="ECO:0000256" key="13">
    <source>
        <dbReference type="SAM" id="Phobius"/>
    </source>
</evidence>
<feature type="transmembrane region" description="Helical" evidence="13">
    <location>
        <begin position="312"/>
        <end position="334"/>
    </location>
</feature>
<feature type="compositionally biased region" description="Basic and acidic residues" evidence="12">
    <location>
        <begin position="417"/>
        <end position="427"/>
    </location>
</feature>
<gene>
    <name evidence="15" type="ORF">EVAR_101997_1</name>
</gene>
<feature type="transmembrane region" description="Helical" evidence="13">
    <location>
        <begin position="555"/>
        <end position="578"/>
    </location>
</feature>
<comment type="similarity">
    <text evidence="2 11">Belongs to the G-protein coupled receptor 1 family.</text>
</comment>
<keyword evidence="10 11" id="KW-0807">Transducer</keyword>
<feature type="transmembrane region" description="Helical" evidence="13">
    <location>
        <begin position="112"/>
        <end position="137"/>
    </location>
</feature>
<evidence type="ECO:0000256" key="10">
    <source>
        <dbReference type="ARBA" id="ARBA00023224"/>
    </source>
</evidence>
<dbReference type="EMBL" id="BGZK01000083">
    <property type="protein sequence ID" value="GBP16983.1"/>
    <property type="molecule type" value="Genomic_DNA"/>
</dbReference>
<feature type="region of interest" description="Disordered" evidence="12">
    <location>
        <begin position="411"/>
        <end position="444"/>
    </location>
</feature>
<dbReference type="GO" id="GO:0043410">
    <property type="term" value="P:positive regulation of MAPK cascade"/>
    <property type="evidence" value="ECO:0007669"/>
    <property type="project" value="TreeGrafter"/>
</dbReference>
<keyword evidence="3" id="KW-1003">Cell membrane</keyword>
<feature type="transmembrane region" description="Helical" evidence="13">
    <location>
        <begin position="271"/>
        <end position="292"/>
    </location>
</feature>
<dbReference type="Pfam" id="PF00001">
    <property type="entry name" value="7tm_1"/>
    <property type="match status" value="2"/>
</dbReference>
<evidence type="ECO:0000256" key="7">
    <source>
        <dbReference type="ARBA" id="ARBA00023136"/>
    </source>
</evidence>
<evidence type="ECO:0000256" key="6">
    <source>
        <dbReference type="ARBA" id="ARBA00023040"/>
    </source>
</evidence>
<evidence type="ECO:0000313" key="16">
    <source>
        <dbReference type="Proteomes" id="UP000299102"/>
    </source>
</evidence>
<dbReference type="OrthoDB" id="5977853at2759"/>
<feature type="transmembrane region" description="Helical" evidence="13">
    <location>
        <begin position="149"/>
        <end position="169"/>
    </location>
</feature>
<dbReference type="PANTHER" id="PTHR24248">
    <property type="entry name" value="ADRENERGIC RECEPTOR-RELATED G-PROTEIN COUPLED RECEPTOR"/>
    <property type="match status" value="1"/>
</dbReference>
<evidence type="ECO:0000256" key="12">
    <source>
        <dbReference type="SAM" id="MobiDB-lite"/>
    </source>
</evidence>
<dbReference type="InterPro" id="IPR017452">
    <property type="entry name" value="GPCR_Rhodpsn_7TM"/>
</dbReference>
<dbReference type="PANTHER" id="PTHR24248:SF199">
    <property type="entry name" value="IP13425P-RELATED"/>
    <property type="match status" value="1"/>
</dbReference>
<evidence type="ECO:0000256" key="4">
    <source>
        <dbReference type="ARBA" id="ARBA00022692"/>
    </source>
</evidence>
<evidence type="ECO:0000256" key="2">
    <source>
        <dbReference type="ARBA" id="ARBA00010663"/>
    </source>
</evidence>